<protein>
    <recommendedName>
        <fullName evidence="2">Protein kinase domain-containing protein</fullName>
    </recommendedName>
</protein>
<reference evidence="4" key="1">
    <citation type="journal article" date="2017" name="Nat. Ecol. Evol.">
        <title>Genome expansion and lineage-specific genetic innovations in the forest pathogenic fungi Armillaria.</title>
        <authorList>
            <person name="Sipos G."/>
            <person name="Prasanna A.N."/>
            <person name="Walter M.C."/>
            <person name="O'Connor E."/>
            <person name="Balint B."/>
            <person name="Krizsan K."/>
            <person name="Kiss B."/>
            <person name="Hess J."/>
            <person name="Varga T."/>
            <person name="Slot J."/>
            <person name="Riley R."/>
            <person name="Boka B."/>
            <person name="Rigling D."/>
            <person name="Barry K."/>
            <person name="Lee J."/>
            <person name="Mihaltcheva S."/>
            <person name="LaButti K."/>
            <person name="Lipzen A."/>
            <person name="Waldron R."/>
            <person name="Moloney N.M."/>
            <person name="Sperisen C."/>
            <person name="Kredics L."/>
            <person name="Vagvoelgyi C."/>
            <person name="Patrignani A."/>
            <person name="Fitzpatrick D."/>
            <person name="Nagy I."/>
            <person name="Doyle S."/>
            <person name="Anderson J.B."/>
            <person name="Grigoriev I.V."/>
            <person name="Gueldener U."/>
            <person name="Muensterkoetter M."/>
            <person name="Nagy L.G."/>
        </authorList>
    </citation>
    <scope>NUCLEOTIDE SEQUENCE [LARGE SCALE GENOMIC DNA]</scope>
    <source>
        <strain evidence="4">Ar21-2</strain>
    </source>
</reference>
<dbReference type="InterPro" id="IPR000719">
    <property type="entry name" value="Prot_kinase_dom"/>
</dbReference>
<dbReference type="EMBL" id="KZ293646">
    <property type="protein sequence ID" value="PBL00142.1"/>
    <property type="molecule type" value="Genomic_DNA"/>
</dbReference>
<name>A0A2H3DY62_ARMGA</name>
<dbReference type="GO" id="GO:0004672">
    <property type="term" value="F:protein kinase activity"/>
    <property type="evidence" value="ECO:0007669"/>
    <property type="project" value="InterPro"/>
</dbReference>
<dbReference type="SUPFAM" id="SSF56112">
    <property type="entry name" value="Protein kinase-like (PK-like)"/>
    <property type="match status" value="1"/>
</dbReference>
<evidence type="ECO:0000256" key="1">
    <source>
        <dbReference type="SAM" id="Phobius"/>
    </source>
</evidence>
<feature type="transmembrane region" description="Helical" evidence="1">
    <location>
        <begin position="20"/>
        <end position="38"/>
    </location>
</feature>
<dbReference type="GO" id="GO:0005524">
    <property type="term" value="F:ATP binding"/>
    <property type="evidence" value="ECO:0007669"/>
    <property type="project" value="InterPro"/>
</dbReference>
<evidence type="ECO:0000313" key="3">
    <source>
        <dbReference type="EMBL" id="PBL00142.1"/>
    </source>
</evidence>
<dbReference type="InParanoid" id="A0A2H3DY62"/>
<proteinExistence type="predicted"/>
<dbReference type="Proteomes" id="UP000217790">
    <property type="component" value="Unassembled WGS sequence"/>
</dbReference>
<keyword evidence="1" id="KW-0472">Membrane</keyword>
<gene>
    <name evidence="3" type="ORF">ARMGADRAFT_1072530</name>
</gene>
<keyword evidence="1" id="KW-1133">Transmembrane helix</keyword>
<accession>A0A2H3DY62</accession>
<evidence type="ECO:0000313" key="4">
    <source>
        <dbReference type="Proteomes" id="UP000217790"/>
    </source>
</evidence>
<sequence length="416" mass="47675">MFTLLDEFFTRRLPMLFTRFATLAVALLSMPPFLVFLFKCHKSNNLMPLFVLRRSLPHTLSEWRAKGRPIDRYTSSSLWLTPFFSTFFLKQGYCLWKLRNLIQAIPPDETCPIRTFNYVALYGGNITQSFFIDRHIHFPARTIHNQDVLIRLASVEGDAWGDQYIQALQRLSMGQSSYEALNPTLPVLNRLTLDRFHFVVFPLVFTASRLPWFYDFGEMLDFITQLCQGVQYCYQKRVAHRDIALPNILCNFAGGFITPTNRPGDPVHKFRSQFPIRYYIADWEWAAVFDENSALSDCTVIGLPENRTPARYSRPVAREMLSAEPYSPFQTDIFHLGKLFQGYLGSELSSYLVKENGDDALKSVIEKLLSLFDLMTAEDAIDRPAASVVVSVVQGVVEEARTAGILHLYVGSKPRC</sequence>
<dbReference type="PROSITE" id="PS50011">
    <property type="entry name" value="PROTEIN_KINASE_DOM"/>
    <property type="match status" value="1"/>
</dbReference>
<dbReference type="OMA" id="HFPARTI"/>
<keyword evidence="4" id="KW-1185">Reference proteome</keyword>
<dbReference type="Gene3D" id="1.10.510.10">
    <property type="entry name" value="Transferase(Phosphotransferase) domain 1"/>
    <property type="match status" value="1"/>
</dbReference>
<keyword evidence="1" id="KW-0812">Transmembrane</keyword>
<feature type="domain" description="Protein kinase" evidence="2">
    <location>
        <begin position="116"/>
        <end position="410"/>
    </location>
</feature>
<dbReference type="OrthoDB" id="3224178at2759"/>
<evidence type="ECO:0000259" key="2">
    <source>
        <dbReference type="PROSITE" id="PS50011"/>
    </source>
</evidence>
<dbReference type="AlphaFoldDB" id="A0A2H3DY62"/>
<dbReference type="STRING" id="47427.A0A2H3DY62"/>
<organism evidence="3 4">
    <name type="scientific">Armillaria gallica</name>
    <name type="common">Bulbous honey fungus</name>
    <name type="synonym">Armillaria bulbosa</name>
    <dbReference type="NCBI Taxonomy" id="47427"/>
    <lineage>
        <taxon>Eukaryota</taxon>
        <taxon>Fungi</taxon>
        <taxon>Dikarya</taxon>
        <taxon>Basidiomycota</taxon>
        <taxon>Agaricomycotina</taxon>
        <taxon>Agaricomycetes</taxon>
        <taxon>Agaricomycetidae</taxon>
        <taxon>Agaricales</taxon>
        <taxon>Marasmiineae</taxon>
        <taxon>Physalacriaceae</taxon>
        <taxon>Armillaria</taxon>
    </lineage>
</organism>
<dbReference type="InterPro" id="IPR011009">
    <property type="entry name" value="Kinase-like_dom_sf"/>
</dbReference>